<dbReference type="Pfam" id="PF25589">
    <property type="entry name" value="DUF7935"/>
    <property type="match status" value="1"/>
</dbReference>
<evidence type="ECO:0000256" key="1">
    <source>
        <dbReference type="SAM" id="Phobius"/>
    </source>
</evidence>
<name>A0ABW3N6A3_9FLAO</name>
<feature type="transmembrane region" description="Helical" evidence="1">
    <location>
        <begin position="6"/>
        <end position="27"/>
    </location>
</feature>
<dbReference type="RefSeq" id="WP_386127408.1">
    <property type="nucleotide sequence ID" value="NZ_JBHTJL010000003.1"/>
</dbReference>
<keyword evidence="3" id="KW-1185">Reference proteome</keyword>
<keyword evidence="1" id="KW-1133">Transmembrane helix</keyword>
<comment type="caution">
    <text evidence="2">The sequence shown here is derived from an EMBL/GenBank/DDBJ whole genome shotgun (WGS) entry which is preliminary data.</text>
</comment>
<dbReference type="Proteomes" id="UP001597013">
    <property type="component" value="Unassembled WGS sequence"/>
</dbReference>
<dbReference type="InterPro" id="IPR057695">
    <property type="entry name" value="DUF7935"/>
</dbReference>
<evidence type="ECO:0000313" key="3">
    <source>
        <dbReference type="Proteomes" id="UP001597013"/>
    </source>
</evidence>
<keyword evidence="1" id="KW-0812">Transmembrane</keyword>
<organism evidence="2 3">
    <name type="scientific">Winogradskyella litorisediminis</name>
    <dbReference type="NCBI Taxonomy" id="1156618"/>
    <lineage>
        <taxon>Bacteria</taxon>
        <taxon>Pseudomonadati</taxon>
        <taxon>Bacteroidota</taxon>
        <taxon>Flavobacteriia</taxon>
        <taxon>Flavobacteriales</taxon>
        <taxon>Flavobacteriaceae</taxon>
        <taxon>Winogradskyella</taxon>
    </lineage>
</organism>
<dbReference type="EMBL" id="JBHTJL010000003">
    <property type="protein sequence ID" value="MFD1061985.1"/>
    <property type="molecule type" value="Genomic_DNA"/>
</dbReference>
<protein>
    <submittedName>
        <fullName evidence="2">Uncharacterized protein</fullName>
    </submittedName>
</protein>
<keyword evidence="1" id="KW-0472">Membrane</keyword>
<proteinExistence type="predicted"/>
<gene>
    <name evidence="2" type="ORF">ACFQ1Q_01905</name>
</gene>
<sequence length="173" mass="19968">MSTESIIVLILSLFPAMFIAALSYTFFKNHIDNENRQRQFLLQKDLQKQSLPLRLQAYERMALFMERISPSNLIVRINPNSSNKEDYESLLIATIEQEYQHNLTQQIYISDKCWAVINTAKNSTIQLIRKSAMLEKTDSAQKLREVILSDLMEKQAPSATALALIKSEVSELW</sequence>
<reference evidence="3" key="1">
    <citation type="journal article" date="2019" name="Int. J. Syst. Evol. Microbiol.">
        <title>The Global Catalogue of Microorganisms (GCM) 10K type strain sequencing project: providing services to taxonomists for standard genome sequencing and annotation.</title>
        <authorList>
            <consortium name="The Broad Institute Genomics Platform"/>
            <consortium name="The Broad Institute Genome Sequencing Center for Infectious Disease"/>
            <person name="Wu L."/>
            <person name="Ma J."/>
        </authorList>
    </citation>
    <scope>NUCLEOTIDE SEQUENCE [LARGE SCALE GENOMIC DNA]</scope>
    <source>
        <strain evidence="3">CCUG 62215</strain>
    </source>
</reference>
<accession>A0ABW3N6A3</accession>
<evidence type="ECO:0000313" key="2">
    <source>
        <dbReference type="EMBL" id="MFD1061985.1"/>
    </source>
</evidence>